<comment type="caution">
    <text evidence="1">The sequence shown here is derived from an EMBL/GenBank/DDBJ whole genome shotgun (WGS) entry which is preliminary data.</text>
</comment>
<dbReference type="OrthoDB" id="7278509at2"/>
<organism evidence="1 2">
    <name type="scientific">Dankookia rubra</name>
    <dbReference type="NCBI Taxonomy" id="1442381"/>
    <lineage>
        <taxon>Bacteria</taxon>
        <taxon>Pseudomonadati</taxon>
        <taxon>Pseudomonadota</taxon>
        <taxon>Alphaproteobacteria</taxon>
        <taxon>Acetobacterales</taxon>
        <taxon>Roseomonadaceae</taxon>
        <taxon>Dankookia</taxon>
    </lineage>
</organism>
<dbReference type="EMBL" id="SMSJ01000175">
    <property type="protein sequence ID" value="TDH57963.1"/>
    <property type="molecule type" value="Genomic_DNA"/>
</dbReference>
<dbReference type="RefSeq" id="WP_133293180.1">
    <property type="nucleotide sequence ID" value="NZ_SMSJ01000175.1"/>
</dbReference>
<dbReference type="AlphaFoldDB" id="A0A4R5Q5Y3"/>
<protein>
    <submittedName>
        <fullName evidence="1">Uncharacterized protein</fullName>
    </submittedName>
</protein>
<sequence>MPNPDDREAGFYWICIDGQEAEVAQWQIEWERWLVAGSTKPLSDERASRVIVLSDRLSAPAIPAFHSGG</sequence>
<accession>A0A4R5Q5Y3</accession>
<keyword evidence="2" id="KW-1185">Reference proteome</keyword>
<name>A0A4R5Q5Y3_9PROT</name>
<evidence type="ECO:0000313" key="2">
    <source>
        <dbReference type="Proteomes" id="UP000295096"/>
    </source>
</evidence>
<dbReference type="Proteomes" id="UP000295096">
    <property type="component" value="Unassembled WGS sequence"/>
</dbReference>
<proteinExistence type="predicted"/>
<reference evidence="1 2" key="1">
    <citation type="journal article" date="2016" name="J. Microbiol.">
        <title>Dankookia rubra gen. nov., sp. nov., an alphaproteobacterium isolated from sediment of a shallow stream.</title>
        <authorList>
            <person name="Kim W.H."/>
            <person name="Kim D.H."/>
            <person name="Kang K."/>
            <person name="Ahn T.Y."/>
        </authorList>
    </citation>
    <scope>NUCLEOTIDE SEQUENCE [LARGE SCALE GENOMIC DNA]</scope>
    <source>
        <strain evidence="1 2">JCM30602</strain>
    </source>
</reference>
<evidence type="ECO:0000313" key="1">
    <source>
        <dbReference type="EMBL" id="TDH57963.1"/>
    </source>
</evidence>
<gene>
    <name evidence="1" type="ORF">E2C06_35105</name>
</gene>